<proteinExistence type="predicted"/>
<reference evidence="2" key="1">
    <citation type="journal article" date="2020" name="Fungal Divers.">
        <title>Resolving the Mortierellaceae phylogeny through synthesis of multi-gene phylogenetics and phylogenomics.</title>
        <authorList>
            <person name="Vandepol N."/>
            <person name="Liber J."/>
            <person name="Desiro A."/>
            <person name="Na H."/>
            <person name="Kennedy M."/>
            <person name="Barry K."/>
            <person name="Grigoriev I.V."/>
            <person name="Miller A.N."/>
            <person name="O'Donnell K."/>
            <person name="Stajich J.E."/>
            <person name="Bonito G."/>
        </authorList>
    </citation>
    <scope>NUCLEOTIDE SEQUENCE</scope>
    <source>
        <strain evidence="2">CK1249</strain>
    </source>
</reference>
<dbReference type="Proteomes" id="UP000738359">
    <property type="component" value="Unassembled WGS sequence"/>
</dbReference>
<organism evidence="2 3">
    <name type="scientific">Mortierella alpina</name>
    <name type="common">Oleaginous fungus</name>
    <name type="synonym">Mortierella renispora</name>
    <dbReference type="NCBI Taxonomy" id="64518"/>
    <lineage>
        <taxon>Eukaryota</taxon>
        <taxon>Fungi</taxon>
        <taxon>Fungi incertae sedis</taxon>
        <taxon>Mucoromycota</taxon>
        <taxon>Mortierellomycotina</taxon>
        <taxon>Mortierellomycetes</taxon>
        <taxon>Mortierellales</taxon>
        <taxon>Mortierellaceae</taxon>
        <taxon>Mortierella</taxon>
    </lineage>
</organism>
<comment type="caution">
    <text evidence="2">The sequence shown here is derived from an EMBL/GenBank/DDBJ whole genome shotgun (WGS) entry which is preliminary data.</text>
</comment>
<accession>A0A9P6JAB2</accession>
<evidence type="ECO:0000256" key="1">
    <source>
        <dbReference type="SAM" id="SignalP"/>
    </source>
</evidence>
<evidence type="ECO:0000313" key="2">
    <source>
        <dbReference type="EMBL" id="KAF9965826.1"/>
    </source>
</evidence>
<feature type="signal peptide" evidence="1">
    <location>
        <begin position="1"/>
        <end position="25"/>
    </location>
</feature>
<evidence type="ECO:0000313" key="3">
    <source>
        <dbReference type="Proteomes" id="UP000738359"/>
    </source>
</evidence>
<sequence>MKFSLTSTLLLAACTLATLLSTAEADQKACDNRCQIKLSVAVEKCIKQFPVTDSDDRLQCNEAPVAAERKCEDRCRDIAVKCSEKCFLKANAAWEPCVVTYENPTDPKRIQCLRDVEDARLKHLLITMKSSTASLIAIVGMLAIGLTSVNAQGDPVCIKKADEAFSTTIGPCILAHRKKPRHPERKECVSKAYDKWMDSLENCYE</sequence>
<name>A0A9P6JAB2_MORAP</name>
<keyword evidence="1" id="KW-0732">Signal</keyword>
<keyword evidence="3" id="KW-1185">Reference proteome</keyword>
<dbReference type="OrthoDB" id="2366329at2759"/>
<dbReference type="EMBL" id="JAAAHY010000218">
    <property type="protein sequence ID" value="KAF9965826.1"/>
    <property type="molecule type" value="Genomic_DNA"/>
</dbReference>
<dbReference type="AlphaFoldDB" id="A0A9P6JAB2"/>
<feature type="chain" id="PRO_5040286628" evidence="1">
    <location>
        <begin position="26"/>
        <end position="205"/>
    </location>
</feature>
<protein>
    <submittedName>
        <fullName evidence="2">Uncharacterized protein</fullName>
    </submittedName>
</protein>
<gene>
    <name evidence="2" type="ORF">BGZ70_004026</name>
</gene>